<feature type="signal peptide" evidence="1">
    <location>
        <begin position="1"/>
        <end position="23"/>
    </location>
</feature>
<feature type="chain" id="PRO_5030858264" description="Fucosyltransferase" evidence="1">
    <location>
        <begin position="24"/>
        <end position="412"/>
    </location>
</feature>
<accession>A0A7S0RHQ6</accession>
<dbReference type="AlphaFoldDB" id="A0A7S0RHQ6"/>
<organism evidence="2">
    <name type="scientific">Chlamydomonas leiostraca</name>
    <dbReference type="NCBI Taxonomy" id="1034604"/>
    <lineage>
        <taxon>Eukaryota</taxon>
        <taxon>Viridiplantae</taxon>
        <taxon>Chlorophyta</taxon>
        <taxon>core chlorophytes</taxon>
        <taxon>Chlorophyceae</taxon>
        <taxon>CS clade</taxon>
        <taxon>Chlamydomonadales</taxon>
        <taxon>Chlamydomonadaceae</taxon>
        <taxon>Chlamydomonas</taxon>
    </lineage>
</organism>
<dbReference type="GO" id="GO:0006487">
    <property type="term" value="P:protein N-linked glycosylation"/>
    <property type="evidence" value="ECO:0007669"/>
    <property type="project" value="TreeGrafter"/>
</dbReference>
<proteinExistence type="predicted"/>
<dbReference type="PANTHER" id="PTHR13132:SF29">
    <property type="entry name" value="ALPHA-(1,6)-FUCOSYLTRANSFERASE"/>
    <property type="match status" value="1"/>
</dbReference>
<dbReference type="GO" id="GO:0046921">
    <property type="term" value="F:alpha-(1-&gt;6)-fucosyltransferase activity"/>
    <property type="evidence" value="ECO:0007669"/>
    <property type="project" value="TreeGrafter"/>
</dbReference>
<sequence length="412" mass="45963">MQSAPVAALLLYLCLLACVLSDAARLPLASKTKKKSSEGSIHLDHACGNWAAEYTELHRAILAGEKPPRYAVAMAASGLSDGLTGAATVFLYALVTGRAFKWHMQNSNHGHLWEGYAQPHVNWTWAADISPPAWPFKDQDNSALYLRLLNEVRNNDTQEAESWFHHKDLRVLGEGYDTVYVWCNRGETWDLFSNPYLKEMLRAWGMRPETAFGCALNYLLDLPDEVKEHYSDALQALQDREVLKIGVQIRTGDATLDKQKELNLTDFDSFFQCAQEVEDTRAMAYPGGVLWYLVTDSLSLRHQAEQVYGDKLLVPRAGVVVGHVAKGSHAVKGVDEKAILQSAALENWLLGMVDVHIITSASGFGRTAAFRSLNWGSLYTIDYAPGRPPRQRKCGILDYDHLEVAAHTFSRI</sequence>
<protein>
    <recommendedName>
        <fullName evidence="3">Fucosyltransferase</fullName>
    </recommendedName>
</protein>
<reference evidence="2" key="1">
    <citation type="submission" date="2021-01" db="EMBL/GenBank/DDBJ databases">
        <authorList>
            <person name="Corre E."/>
            <person name="Pelletier E."/>
            <person name="Niang G."/>
            <person name="Scheremetjew M."/>
            <person name="Finn R."/>
            <person name="Kale V."/>
            <person name="Holt S."/>
            <person name="Cochrane G."/>
            <person name="Meng A."/>
            <person name="Brown T."/>
            <person name="Cohen L."/>
        </authorList>
    </citation>
    <scope>NUCLEOTIDE SEQUENCE</scope>
    <source>
        <strain evidence="2">SAG 11-49</strain>
    </source>
</reference>
<dbReference type="EMBL" id="HBFB01014323">
    <property type="protein sequence ID" value="CAD8677612.1"/>
    <property type="molecule type" value="Transcribed_RNA"/>
</dbReference>
<dbReference type="PANTHER" id="PTHR13132">
    <property type="entry name" value="ALPHA- 1,6 -FUCOSYLTRANSFERASE"/>
    <property type="match status" value="1"/>
</dbReference>
<dbReference type="Gene3D" id="3.40.50.11350">
    <property type="match status" value="1"/>
</dbReference>
<evidence type="ECO:0000256" key="1">
    <source>
        <dbReference type="SAM" id="SignalP"/>
    </source>
</evidence>
<keyword evidence="1" id="KW-0732">Signal</keyword>
<name>A0A7S0RHQ6_9CHLO</name>
<gene>
    <name evidence="2" type="ORF">CLEI1391_LOCUS8077</name>
</gene>
<evidence type="ECO:0008006" key="3">
    <source>
        <dbReference type="Google" id="ProtNLM"/>
    </source>
</evidence>
<evidence type="ECO:0000313" key="2">
    <source>
        <dbReference type="EMBL" id="CAD8677612.1"/>
    </source>
</evidence>